<accession>A0A699GT29</accession>
<dbReference type="Pfam" id="PF07727">
    <property type="entry name" value="RVT_2"/>
    <property type="match status" value="1"/>
</dbReference>
<feature type="domain" description="Reverse transcriptase Ty1/copia-type" evidence="1">
    <location>
        <begin position="542"/>
        <end position="654"/>
    </location>
</feature>
<comment type="caution">
    <text evidence="2">The sequence shown here is derived from an EMBL/GenBank/DDBJ whole genome shotgun (WGS) entry which is preliminary data.</text>
</comment>
<evidence type="ECO:0000259" key="1">
    <source>
        <dbReference type="Pfam" id="PF07727"/>
    </source>
</evidence>
<gene>
    <name evidence="2" type="ORF">Tci_163475</name>
</gene>
<organism evidence="2">
    <name type="scientific">Tanacetum cinerariifolium</name>
    <name type="common">Dalmatian daisy</name>
    <name type="synonym">Chrysanthemum cinerariifolium</name>
    <dbReference type="NCBI Taxonomy" id="118510"/>
    <lineage>
        <taxon>Eukaryota</taxon>
        <taxon>Viridiplantae</taxon>
        <taxon>Streptophyta</taxon>
        <taxon>Embryophyta</taxon>
        <taxon>Tracheophyta</taxon>
        <taxon>Spermatophyta</taxon>
        <taxon>Magnoliopsida</taxon>
        <taxon>eudicotyledons</taxon>
        <taxon>Gunneridae</taxon>
        <taxon>Pentapetalae</taxon>
        <taxon>asterids</taxon>
        <taxon>campanulids</taxon>
        <taxon>Asterales</taxon>
        <taxon>Asteraceae</taxon>
        <taxon>Asteroideae</taxon>
        <taxon>Anthemideae</taxon>
        <taxon>Anthemidinae</taxon>
        <taxon>Tanacetum</taxon>
    </lineage>
</organism>
<dbReference type="AlphaFoldDB" id="A0A699GT29"/>
<dbReference type="EMBL" id="BKCJ010038542">
    <property type="protein sequence ID" value="GEV91498.1"/>
    <property type="molecule type" value="Genomic_DNA"/>
</dbReference>
<reference evidence="2" key="1">
    <citation type="journal article" date="2019" name="Sci. Rep.">
        <title>Draft genome of Tanacetum cinerariifolium, the natural source of mosquito coil.</title>
        <authorList>
            <person name="Yamashiro T."/>
            <person name="Shiraishi A."/>
            <person name="Satake H."/>
            <person name="Nakayama K."/>
        </authorList>
    </citation>
    <scope>NUCLEOTIDE SEQUENCE</scope>
</reference>
<evidence type="ECO:0000313" key="2">
    <source>
        <dbReference type="EMBL" id="GEV91498.1"/>
    </source>
</evidence>
<name>A0A699GT29_TANCI</name>
<protein>
    <submittedName>
        <fullName evidence="2">Retrovirus-related Pol polyprotein from transposon TNT 1-94</fullName>
    </submittedName>
</protein>
<dbReference type="InterPro" id="IPR013103">
    <property type="entry name" value="RVT_2"/>
</dbReference>
<sequence length="825" mass="92942">MFVPNDLTVPKLQTTEDLLGDALLHYDAEIELMNLILLSILNDIYSSVDACTSVKDMWKRVELDTFDDLFNYLQQFDKLVNTSRAKKLEKSHDPLALVAHTGSSSRNTSSYYVTHPTSVVDYDDEYQQDDIQTNSEDPLTSIMLLLAQAITQNFSNPTNNRLRTSSNTKNQAVIQGDRVNIQSRNSGNARRNNRRAYVQEEVVEGSNETVNPEFNQPITLLMLGQAMIMLSTIGDEQINSNIIFHTPNGNVNSDSVEKDTHVPDLMNVASSVRRSMNRDSYDKNSVLANSKNSAKKVAVYVRKNKKTDNTFANVISNKENVIDVDVANASKEKNLLCVSCMQNVLIPCHNKCLAHHRLNASRTLTTKSGTPKSSDTTYVVLKTRFFKKSAQYKTLDTTFVVSKSKIDVGSASKAKNKVVQIVLWIVDSGCSKHMTGLGHNLFSVGQFCDGDLKVAFRSKTCYIRNLERDDLLTGTFTSFFSTINDLTRLDLVNGLLKFKYKKNHLCSTCERRKIKKASHPPKLVSKADELHQEDSTDFNGNSQPEGKNIIALKWFWKNKCDAKKIVDRNKTRLVAKGYMQEEGIDFEESFAPVSRLEAVRIFIAYVAHKNITIFQMDVKTDFLNGPLKEEVYVSQPEGFIDPEFPNHVYRLKKLYTVLSKHLVHVHQSPHDIFISQSQYSIELLKKHGLDECVSISTPMATERLDADLQGTPTDQTTYRQMIGGLMYLTSIRTECSLSSTSYGQTPQRDADHVGCKDDCKSTLGGLKFLGGKLSFGCVLNCLTMDTSTTRFRCTVIPRVPLLSRAIRTEYQLADLFTKALPKERL</sequence>
<proteinExistence type="predicted"/>